<feature type="transmembrane region" description="Helical" evidence="1">
    <location>
        <begin position="12"/>
        <end position="38"/>
    </location>
</feature>
<keyword evidence="1" id="KW-0812">Transmembrane</keyword>
<reference evidence="2" key="1">
    <citation type="journal article" date="2015" name="Proc. Natl. Acad. Sci. U.S.A.">
        <title>Networks of energetic and metabolic interactions define dynamics in microbial communities.</title>
        <authorList>
            <person name="Embree M."/>
            <person name="Liu J.K."/>
            <person name="Al-Bassam M.M."/>
            <person name="Zengler K."/>
        </authorList>
    </citation>
    <scope>NUCLEOTIDE SEQUENCE</scope>
</reference>
<keyword evidence="1" id="KW-0472">Membrane</keyword>
<dbReference type="InterPro" id="IPR032820">
    <property type="entry name" value="ATPase_put"/>
</dbReference>
<keyword evidence="1" id="KW-1133">Transmembrane helix</keyword>
<gene>
    <name evidence="2" type="ORF">ASZ90_006737</name>
</gene>
<feature type="transmembrane region" description="Helical" evidence="1">
    <location>
        <begin position="50"/>
        <end position="69"/>
    </location>
</feature>
<comment type="caution">
    <text evidence="2">The sequence shown here is derived from an EMBL/GenBank/DDBJ whole genome shotgun (WGS) entry which is preliminary data.</text>
</comment>
<accession>A0A0W8FRA9</accession>
<dbReference type="EMBL" id="LNQE01000906">
    <property type="protein sequence ID" value="KUG23431.1"/>
    <property type="molecule type" value="Genomic_DNA"/>
</dbReference>
<dbReference type="AlphaFoldDB" id="A0A0W8FRA9"/>
<proteinExistence type="predicted"/>
<dbReference type="Pfam" id="PF09527">
    <property type="entry name" value="ATPase_gene1"/>
    <property type="match status" value="1"/>
</dbReference>
<protein>
    <submittedName>
        <fullName evidence="2">Uncharacterized protein</fullName>
    </submittedName>
</protein>
<name>A0A0W8FRA9_9ZZZZ</name>
<evidence type="ECO:0000256" key="1">
    <source>
        <dbReference type="SAM" id="Phobius"/>
    </source>
</evidence>
<sequence length="79" mass="8736">MLAIHKAHQEKFNGFGSILMLSAWGFTMVIASFLFLYIGRLLDGALGTAPNFMVGLFFLGIFLCIMKLYQEATGKKKGV</sequence>
<evidence type="ECO:0000313" key="2">
    <source>
        <dbReference type="EMBL" id="KUG23431.1"/>
    </source>
</evidence>
<organism evidence="2">
    <name type="scientific">hydrocarbon metagenome</name>
    <dbReference type="NCBI Taxonomy" id="938273"/>
    <lineage>
        <taxon>unclassified sequences</taxon>
        <taxon>metagenomes</taxon>
        <taxon>ecological metagenomes</taxon>
    </lineage>
</organism>